<feature type="transmembrane region" description="Helical" evidence="1">
    <location>
        <begin position="153"/>
        <end position="176"/>
    </location>
</feature>
<feature type="transmembrane region" description="Helical" evidence="1">
    <location>
        <begin position="183"/>
        <end position="204"/>
    </location>
</feature>
<dbReference type="EMBL" id="PJNE01000001">
    <property type="protein sequence ID" value="PKW26062.1"/>
    <property type="molecule type" value="Genomic_DNA"/>
</dbReference>
<dbReference type="RefSeq" id="WP_101394693.1">
    <property type="nucleotide sequence ID" value="NZ_PJNE01000001.1"/>
</dbReference>
<feature type="transmembrane region" description="Helical" evidence="1">
    <location>
        <begin position="112"/>
        <end position="141"/>
    </location>
</feature>
<dbReference type="Proteomes" id="UP000233781">
    <property type="component" value="Unassembled WGS sequence"/>
</dbReference>
<proteinExistence type="predicted"/>
<dbReference type="AlphaFoldDB" id="A0A2N3YGS4"/>
<name>A0A2N3YGS4_9MICO</name>
<comment type="caution">
    <text evidence="2">The sequence shown here is derived from an EMBL/GenBank/DDBJ whole genome shotgun (WGS) entry which is preliminary data.</text>
</comment>
<evidence type="ECO:0000313" key="3">
    <source>
        <dbReference type="Proteomes" id="UP000233781"/>
    </source>
</evidence>
<dbReference type="OrthoDB" id="5244396at2"/>
<feature type="transmembrane region" description="Helical" evidence="1">
    <location>
        <begin position="60"/>
        <end position="83"/>
    </location>
</feature>
<protein>
    <recommendedName>
        <fullName evidence="4">ABC-2 family transporter</fullName>
    </recommendedName>
</protein>
<sequence>MIPAIRSEFRKFFTTRLWWGMAIAVFVSGGAFAVLFGFVVQNPQSAGGPGADPVVADDTQVATTIFTAGISVGYLLLLTIGILSVGSEFRHKTITATFLATPKRVRAMLAKAVSLAVIGVGYGLLSLAGSVSVGSVVLSVIDRPAFPSSEVVRSLALALLVLALWALIGLGIGILIPNQVAALFIGIAVAWIVEPLLGLLLGIWDTTRENVVPYLPTSATNATLNAVSQNPDAVRLEWWGGGLTLMAYAVLLAGFGIWRTSRSDVS</sequence>
<feature type="transmembrane region" description="Helical" evidence="1">
    <location>
        <begin position="17"/>
        <end position="40"/>
    </location>
</feature>
<gene>
    <name evidence="2" type="ORF">ATL31_0867</name>
</gene>
<organism evidence="2 3">
    <name type="scientific">Phycicoccus duodecadis</name>
    <dbReference type="NCBI Taxonomy" id="173053"/>
    <lineage>
        <taxon>Bacteria</taxon>
        <taxon>Bacillati</taxon>
        <taxon>Actinomycetota</taxon>
        <taxon>Actinomycetes</taxon>
        <taxon>Micrococcales</taxon>
        <taxon>Intrasporangiaceae</taxon>
        <taxon>Phycicoccus</taxon>
    </lineage>
</organism>
<evidence type="ECO:0008006" key="4">
    <source>
        <dbReference type="Google" id="ProtNLM"/>
    </source>
</evidence>
<feature type="transmembrane region" description="Helical" evidence="1">
    <location>
        <begin position="238"/>
        <end position="258"/>
    </location>
</feature>
<keyword evidence="1" id="KW-0472">Membrane</keyword>
<keyword evidence="1" id="KW-1133">Transmembrane helix</keyword>
<evidence type="ECO:0000256" key="1">
    <source>
        <dbReference type="SAM" id="Phobius"/>
    </source>
</evidence>
<reference evidence="2 3" key="1">
    <citation type="submission" date="2017-12" db="EMBL/GenBank/DDBJ databases">
        <title>Sequencing the genomes of 1000 Actinobacteria strains.</title>
        <authorList>
            <person name="Klenk H.-P."/>
        </authorList>
    </citation>
    <scope>NUCLEOTIDE SEQUENCE [LARGE SCALE GENOMIC DNA]</scope>
    <source>
        <strain evidence="2 3">DSM 12806</strain>
    </source>
</reference>
<keyword evidence="3" id="KW-1185">Reference proteome</keyword>
<accession>A0A2N3YGS4</accession>
<evidence type="ECO:0000313" key="2">
    <source>
        <dbReference type="EMBL" id="PKW26062.1"/>
    </source>
</evidence>
<keyword evidence="1" id="KW-0812">Transmembrane</keyword>